<gene>
    <name evidence="2" type="ORF">H9L14_00105</name>
</gene>
<name>A0ABX6T8P7_9SPHN</name>
<evidence type="ECO:0000313" key="3">
    <source>
        <dbReference type="Proteomes" id="UP000516105"/>
    </source>
</evidence>
<evidence type="ECO:0000313" key="2">
    <source>
        <dbReference type="EMBL" id="QNP45781.1"/>
    </source>
</evidence>
<reference evidence="2 3" key="1">
    <citation type="submission" date="2020-08" db="EMBL/GenBank/DDBJ databases">
        <title>Genome sequence of Sphingomonas sediminicola KACC 15039T.</title>
        <authorList>
            <person name="Hyun D.-W."/>
            <person name="Bae J.-W."/>
        </authorList>
    </citation>
    <scope>NUCLEOTIDE SEQUENCE [LARGE SCALE GENOMIC DNA]</scope>
    <source>
        <strain evidence="2 3">KACC 15039</strain>
    </source>
</reference>
<dbReference type="EMBL" id="CP060782">
    <property type="protein sequence ID" value="QNP45781.1"/>
    <property type="molecule type" value="Genomic_DNA"/>
</dbReference>
<feature type="transmembrane region" description="Helical" evidence="1">
    <location>
        <begin position="38"/>
        <end position="55"/>
    </location>
</feature>
<evidence type="ECO:0008006" key="4">
    <source>
        <dbReference type="Google" id="ProtNLM"/>
    </source>
</evidence>
<keyword evidence="1" id="KW-0472">Membrane</keyword>
<keyword evidence="3" id="KW-1185">Reference proteome</keyword>
<feature type="transmembrane region" description="Helical" evidence="1">
    <location>
        <begin position="12"/>
        <end position="32"/>
    </location>
</feature>
<keyword evidence="1" id="KW-0812">Transmembrane</keyword>
<accession>A0ABX6T8P7</accession>
<dbReference type="RefSeq" id="WP_187708734.1">
    <property type="nucleotide sequence ID" value="NZ_CP060782.1"/>
</dbReference>
<sequence length="73" mass="8163">MSSAHATWWSKVVAILIMAIVAALWIYNSIYAPLVAGRWLWVATFIAAALIWVALRSAAERKADNIDYRRNSG</sequence>
<protein>
    <recommendedName>
        <fullName evidence="4">DUF4175 domain-containing protein</fullName>
    </recommendedName>
</protein>
<proteinExistence type="predicted"/>
<dbReference type="Proteomes" id="UP000516105">
    <property type="component" value="Chromosome"/>
</dbReference>
<keyword evidence="1" id="KW-1133">Transmembrane helix</keyword>
<evidence type="ECO:0000256" key="1">
    <source>
        <dbReference type="SAM" id="Phobius"/>
    </source>
</evidence>
<organism evidence="2 3">
    <name type="scientific">Sphingomonas sediminicola</name>
    <dbReference type="NCBI Taxonomy" id="386874"/>
    <lineage>
        <taxon>Bacteria</taxon>
        <taxon>Pseudomonadati</taxon>
        <taxon>Pseudomonadota</taxon>
        <taxon>Alphaproteobacteria</taxon>
        <taxon>Sphingomonadales</taxon>
        <taxon>Sphingomonadaceae</taxon>
        <taxon>Sphingomonas</taxon>
    </lineage>
</organism>